<dbReference type="GO" id="GO:0046785">
    <property type="term" value="P:microtubule polymerization"/>
    <property type="evidence" value="ECO:0007669"/>
    <property type="project" value="InterPro"/>
</dbReference>
<dbReference type="GO" id="GO:0030951">
    <property type="term" value="P:establishment or maintenance of microtubule cytoskeleton polarity"/>
    <property type="evidence" value="ECO:0007669"/>
    <property type="project" value="InterPro"/>
</dbReference>
<sequence length="681" mass="76154">MVLDGLKTKNSRQKSECIAIADALIEVMGINITNTPQVTMGALGACIADRDSAVRNAALNAIVTVYRKMGDRIFPLIGQLGQKERAMLEERIKRSGHGNPSSRADATKRDTSTSRLNQTMNSTIAADDLNSSKRARSASGHRRSMAVIPNNSVLDDTDDGNVRPGRRSHGLSSAVSYASNLNTTVTIQPPNGAGKYQLDPKERGGANVSQTLMDKTFRMDIPKSADPYSEKLTEPTSIDLQPIPVVRPTSTFSRRSESVSSISSLESAEHIDRTVHNISCLQLNIADEAMAQLLHLMNDPTTRQYVCDRTELVLKTMVTQIFHIRSQHLEQLEAVREGEPKEAELSEFMRSICNFLISLTNEMLIMQRISTDTLRSFIDSLLSLVSDQRLKTLNKQIFRSLNIVVIRLCEFTNPNVCFVALIKLIMKYQSSDPGSQMSTLIHKCLTKYTDTIVDPVKIEKVDLLTVLSPIHEYYSRFYVIDEQTKQIPETRLVVKRRYAMLNYLYPFPESSQLVSYVRRCIRTVGRKAMEDTSKQAEGGGAALVMTDELTSIFNRISEDPFNGAIEDLYNFMDIHADQSGNFEQLMARCEYASIVRRAFSEIRQTRLNREPLKSGVCVRRVLPDETRQFLDQQNALSSRLDDVIRLFSSAASSTANTPSSASAVIGTLKPIVCFSDEMNCK</sequence>
<dbReference type="GO" id="GO:0061863">
    <property type="term" value="F:microtubule plus end polymerase"/>
    <property type="evidence" value="ECO:0007669"/>
    <property type="project" value="InterPro"/>
</dbReference>
<dbReference type="InterPro" id="IPR011989">
    <property type="entry name" value="ARM-like"/>
</dbReference>
<keyword evidence="2" id="KW-1185">Reference proteome</keyword>
<feature type="compositionally biased region" description="Basic residues" evidence="1">
    <location>
        <begin position="133"/>
        <end position="144"/>
    </location>
</feature>
<dbReference type="Gene3D" id="1.25.10.10">
    <property type="entry name" value="Leucine-rich Repeat Variant"/>
    <property type="match status" value="1"/>
</dbReference>
<dbReference type="GO" id="GO:0051010">
    <property type="term" value="F:microtubule plus-end binding"/>
    <property type="evidence" value="ECO:0007669"/>
    <property type="project" value="InterPro"/>
</dbReference>
<dbReference type="InterPro" id="IPR045110">
    <property type="entry name" value="XMAP215"/>
</dbReference>
<dbReference type="SUPFAM" id="SSF48371">
    <property type="entry name" value="ARM repeat"/>
    <property type="match status" value="1"/>
</dbReference>
<evidence type="ECO:0000313" key="3">
    <source>
        <dbReference type="WBParaSite" id="Gr19_v10_g13176.t1"/>
    </source>
</evidence>
<evidence type="ECO:0000313" key="2">
    <source>
        <dbReference type="Proteomes" id="UP000887572"/>
    </source>
</evidence>
<dbReference type="InterPro" id="IPR016024">
    <property type="entry name" value="ARM-type_fold"/>
</dbReference>
<reference evidence="3" key="1">
    <citation type="submission" date="2022-11" db="UniProtKB">
        <authorList>
            <consortium name="WormBaseParasite"/>
        </authorList>
    </citation>
    <scope>IDENTIFICATION</scope>
</reference>
<protein>
    <submittedName>
        <fullName evidence="3">TOG domain-containing protein</fullName>
    </submittedName>
</protein>
<organism evidence="2 3">
    <name type="scientific">Globodera rostochiensis</name>
    <name type="common">Golden nematode worm</name>
    <name type="synonym">Heterodera rostochiensis</name>
    <dbReference type="NCBI Taxonomy" id="31243"/>
    <lineage>
        <taxon>Eukaryota</taxon>
        <taxon>Metazoa</taxon>
        <taxon>Ecdysozoa</taxon>
        <taxon>Nematoda</taxon>
        <taxon>Chromadorea</taxon>
        <taxon>Rhabditida</taxon>
        <taxon>Tylenchina</taxon>
        <taxon>Tylenchomorpha</taxon>
        <taxon>Tylenchoidea</taxon>
        <taxon>Heteroderidae</taxon>
        <taxon>Heteroderinae</taxon>
        <taxon>Globodera</taxon>
    </lineage>
</organism>
<dbReference type="Proteomes" id="UP000887572">
    <property type="component" value="Unplaced"/>
</dbReference>
<evidence type="ECO:0000256" key="1">
    <source>
        <dbReference type="SAM" id="MobiDB-lite"/>
    </source>
</evidence>
<proteinExistence type="predicted"/>
<dbReference type="GO" id="GO:0007051">
    <property type="term" value="P:spindle organization"/>
    <property type="evidence" value="ECO:0007669"/>
    <property type="project" value="InterPro"/>
</dbReference>
<dbReference type="WBParaSite" id="Gr19_v10_g13176.t1">
    <property type="protein sequence ID" value="Gr19_v10_g13176.t1"/>
    <property type="gene ID" value="Gr19_v10_g13176"/>
</dbReference>
<dbReference type="PANTHER" id="PTHR12609">
    <property type="entry name" value="MICROTUBULE ASSOCIATED PROTEIN XMAP215"/>
    <property type="match status" value="1"/>
</dbReference>
<feature type="region of interest" description="Disordered" evidence="1">
    <location>
        <begin position="92"/>
        <end position="171"/>
    </location>
</feature>
<dbReference type="AlphaFoldDB" id="A0A914H2Z5"/>
<feature type="compositionally biased region" description="Polar residues" evidence="1">
    <location>
        <begin position="113"/>
        <end position="124"/>
    </location>
</feature>
<name>A0A914H2Z5_GLORO</name>
<feature type="region of interest" description="Disordered" evidence="1">
    <location>
        <begin position="183"/>
        <end position="205"/>
    </location>
</feature>
<accession>A0A914H2Z5</accession>